<accession>A0A918MR21</accession>
<dbReference type="PANTHER" id="PTHR46696:SF1">
    <property type="entry name" value="CYTOCHROME P450 YJIB-RELATED"/>
    <property type="match status" value="1"/>
</dbReference>
<comment type="similarity">
    <text evidence="1 7">Belongs to the cytochrome P450 family.</text>
</comment>
<keyword evidence="6 7" id="KW-0503">Monooxygenase</keyword>
<reference evidence="8" key="1">
    <citation type="journal article" date="2014" name="Int. J. Syst. Evol. Microbiol.">
        <title>Complete genome sequence of Corynebacterium casei LMG S-19264T (=DSM 44701T), isolated from a smear-ripened cheese.</title>
        <authorList>
            <consortium name="US DOE Joint Genome Institute (JGI-PGF)"/>
            <person name="Walter F."/>
            <person name="Albersmeier A."/>
            <person name="Kalinowski J."/>
            <person name="Ruckert C."/>
        </authorList>
    </citation>
    <scope>NUCLEOTIDE SEQUENCE</scope>
    <source>
        <strain evidence="8">JCM 4490</strain>
    </source>
</reference>
<dbReference type="SUPFAM" id="SSF48264">
    <property type="entry name" value="Cytochrome P450"/>
    <property type="match status" value="1"/>
</dbReference>
<evidence type="ECO:0000256" key="6">
    <source>
        <dbReference type="ARBA" id="ARBA00023033"/>
    </source>
</evidence>
<proteinExistence type="inferred from homology"/>
<evidence type="ECO:0000313" key="9">
    <source>
        <dbReference type="Proteomes" id="UP000620224"/>
    </source>
</evidence>
<dbReference type="InterPro" id="IPR001128">
    <property type="entry name" value="Cyt_P450"/>
</dbReference>
<evidence type="ECO:0000256" key="4">
    <source>
        <dbReference type="ARBA" id="ARBA00023002"/>
    </source>
</evidence>
<dbReference type="Proteomes" id="UP000620224">
    <property type="component" value="Unassembled WGS sequence"/>
</dbReference>
<dbReference type="InterPro" id="IPR017972">
    <property type="entry name" value="Cyt_P450_CS"/>
</dbReference>
<dbReference type="EMBL" id="BMUE01000004">
    <property type="protein sequence ID" value="GGW45932.1"/>
    <property type="molecule type" value="Genomic_DNA"/>
</dbReference>
<keyword evidence="3 7" id="KW-0479">Metal-binding</keyword>
<keyword evidence="4 7" id="KW-0560">Oxidoreductase</keyword>
<dbReference type="GO" id="GO:0005506">
    <property type="term" value="F:iron ion binding"/>
    <property type="evidence" value="ECO:0007669"/>
    <property type="project" value="InterPro"/>
</dbReference>
<dbReference type="InterPro" id="IPR036396">
    <property type="entry name" value="Cyt_P450_sf"/>
</dbReference>
<dbReference type="GO" id="GO:0004497">
    <property type="term" value="F:monooxygenase activity"/>
    <property type="evidence" value="ECO:0007669"/>
    <property type="project" value="UniProtKB-KW"/>
</dbReference>
<dbReference type="CDD" id="cd11032">
    <property type="entry name" value="P450_EryK-like"/>
    <property type="match status" value="1"/>
</dbReference>
<evidence type="ECO:0000256" key="5">
    <source>
        <dbReference type="ARBA" id="ARBA00023004"/>
    </source>
</evidence>
<dbReference type="PROSITE" id="PS00086">
    <property type="entry name" value="CYTOCHROME_P450"/>
    <property type="match status" value="1"/>
</dbReference>
<evidence type="ECO:0000256" key="3">
    <source>
        <dbReference type="ARBA" id="ARBA00022723"/>
    </source>
</evidence>
<dbReference type="GO" id="GO:0016705">
    <property type="term" value="F:oxidoreductase activity, acting on paired donors, with incorporation or reduction of molecular oxygen"/>
    <property type="evidence" value="ECO:0007669"/>
    <property type="project" value="InterPro"/>
</dbReference>
<protein>
    <submittedName>
        <fullName evidence="8">Cytochrome P450</fullName>
    </submittedName>
</protein>
<evidence type="ECO:0000313" key="8">
    <source>
        <dbReference type="EMBL" id="GGW45932.1"/>
    </source>
</evidence>
<comment type="caution">
    <text evidence="8">The sequence shown here is derived from an EMBL/GenBank/DDBJ whole genome shotgun (WGS) entry which is preliminary data.</text>
</comment>
<dbReference type="AlphaFoldDB" id="A0A918MR21"/>
<evidence type="ECO:0000256" key="2">
    <source>
        <dbReference type="ARBA" id="ARBA00022617"/>
    </source>
</evidence>
<reference evidence="8" key="2">
    <citation type="submission" date="2020-09" db="EMBL/GenBank/DDBJ databases">
        <authorList>
            <person name="Sun Q."/>
            <person name="Ohkuma M."/>
        </authorList>
    </citation>
    <scope>NUCLEOTIDE SEQUENCE</scope>
    <source>
        <strain evidence="8">JCM 4490</strain>
    </source>
</reference>
<dbReference type="FunFam" id="1.10.630.10:FF:000018">
    <property type="entry name" value="Cytochrome P450 monooxygenase"/>
    <property type="match status" value="1"/>
</dbReference>
<keyword evidence="2 7" id="KW-0349">Heme</keyword>
<dbReference type="GO" id="GO:0020037">
    <property type="term" value="F:heme binding"/>
    <property type="evidence" value="ECO:0007669"/>
    <property type="project" value="InterPro"/>
</dbReference>
<dbReference type="Pfam" id="PF00067">
    <property type="entry name" value="p450"/>
    <property type="match status" value="1"/>
</dbReference>
<dbReference type="InterPro" id="IPR002397">
    <property type="entry name" value="Cyt_P450_B"/>
</dbReference>
<keyword evidence="9" id="KW-1185">Reference proteome</keyword>
<dbReference type="PRINTS" id="PR00359">
    <property type="entry name" value="BP450"/>
</dbReference>
<gene>
    <name evidence="8" type="ORF">GCM10010503_23130</name>
</gene>
<sequence length="403" mass="44410">MVISKQRTGEPLLLEELPDRWRELRGAGPVRYDDTQGVWQVLDHATVATVLADPATYSSDLSALAPTQPDFETFTQGNFVGMDPPEHRKLRTLVSQAFTPRVVQGLEPRIEAVCARLLDDVAGRDRFDLVDALAYPLPIIVIAELLGIPAEEHRLFQEWASVLFGGDQLGEAPDMADLERALEAIAPTVREMNGYMLEHIRARRARPGDDLTSRLIAAEVDGARLADQEMVGFVALLLVAGHITTTALLGNAVVTFDRHPGTDEALRADPARIPAAVEEVLRWLPPFPELGRRVTRPVVLGGHEIPAGTLLMAHLGAANRDPARFDEPDVFDTARNPNPHLTFGHGIHFCFGAPLARLEARIALRMLHERFRMLAIPSYEDVTYQNPAVIVGVRHLPVEAGRP</sequence>
<dbReference type="Gene3D" id="1.10.630.10">
    <property type="entry name" value="Cytochrome P450"/>
    <property type="match status" value="1"/>
</dbReference>
<evidence type="ECO:0000256" key="1">
    <source>
        <dbReference type="ARBA" id="ARBA00010617"/>
    </source>
</evidence>
<keyword evidence="5 7" id="KW-0408">Iron</keyword>
<organism evidence="8 9">
    <name type="scientific">Streptomyces lucensis JCM 4490</name>
    <dbReference type="NCBI Taxonomy" id="1306176"/>
    <lineage>
        <taxon>Bacteria</taxon>
        <taxon>Bacillati</taxon>
        <taxon>Actinomycetota</taxon>
        <taxon>Actinomycetes</taxon>
        <taxon>Kitasatosporales</taxon>
        <taxon>Streptomycetaceae</taxon>
        <taxon>Streptomyces</taxon>
    </lineage>
</organism>
<dbReference type="RefSeq" id="WP_229816009.1">
    <property type="nucleotide sequence ID" value="NZ_BMUE01000004.1"/>
</dbReference>
<dbReference type="PANTHER" id="PTHR46696">
    <property type="entry name" value="P450, PUTATIVE (EUROFUNG)-RELATED"/>
    <property type="match status" value="1"/>
</dbReference>
<evidence type="ECO:0000256" key="7">
    <source>
        <dbReference type="RuleBase" id="RU000461"/>
    </source>
</evidence>
<name>A0A918MR21_9ACTN</name>